<dbReference type="RefSeq" id="XP_053584776.1">
    <property type="nucleotide sequence ID" value="XM_053730004.1"/>
</dbReference>
<dbReference type="PANTHER" id="PTHR23017:SF44">
    <property type="entry name" value="G-PROTEIN COUPLED RECEPTORS FAMILY 1 PROFILE DOMAIN-CONTAINING PROTEIN"/>
    <property type="match status" value="1"/>
</dbReference>
<dbReference type="GeneID" id="9810585"/>
<dbReference type="AlphaFoldDB" id="A0A6A5GS59"/>
<evidence type="ECO:0000256" key="1">
    <source>
        <dbReference type="SAM" id="Phobius"/>
    </source>
</evidence>
<keyword evidence="1" id="KW-0812">Transmembrane</keyword>
<feature type="transmembrane region" description="Helical" evidence="1">
    <location>
        <begin position="7"/>
        <end position="30"/>
    </location>
</feature>
<dbReference type="KEGG" id="crq:GCK72_013818"/>
<dbReference type="CDD" id="cd00637">
    <property type="entry name" value="7tm_classA_rhodopsin-like"/>
    <property type="match status" value="1"/>
</dbReference>
<comment type="caution">
    <text evidence="3">The sequence shown here is derived from an EMBL/GenBank/DDBJ whole genome shotgun (WGS) entry which is preliminary data.</text>
</comment>
<gene>
    <name evidence="3" type="ORF">GCK72_013818</name>
</gene>
<accession>A0A6A5GS59</accession>
<evidence type="ECO:0000313" key="3">
    <source>
        <dbReference type="EMBL" id="KAF1757363.1"/>
    </source>
</evidence>
<dbReference type="Pfam" id="PF10328">
    <property type="entry name" value="7TM_GPCR_Srx"/>
    <property type="match status" value="1"/>
</dbReference>
<keyword evidence="1" id="KW-0472">Membrane</keyword>
<evidence type="ECO:0000313" key="4">
    <source>
        <dbReference type="Proteomes" id="UP000483820"/>
    </source>
</evidence>
<keyword evidence="1" id="KW-1133">Transmembrane helix</keyword>
<dbReference type="SUPFAM" id="SSF81321">
    <property type="entry name" value="Family A G protein-coupled receptor-like"/>
    <property type="match status" value="1"/>
</dbReference>
<dbReference type="EMBL" id="WUAV01000004">
    <property type="protein sequence ID" value="KAF1757363.1"/>
    <property type="molecule type" value="Genomic_DNA"/>
</dbReference>
<reference evidence="3 4" key="1">
    <citation type="submission" date="2019-12" db="EMBL/GenBank/DDBJ databases">
        <title>Chromosome-level assembly of the Caenorhabditis remanei genome.</title>
        <authorList>
            <person name="Teterina A.A."/>
            <person name="Willis J.H."/>
            <person name="Phillips P.C."/>
        </authorList>
    </citation>
    <scope>NUCLEOTIDE SEQUENCE [LARGE SCALE GENOMIC DNA]</scope>
    <source>
        <strain evidence="3 4">PX506</strain>
        <tissue evidence="3">Whole organism</tissue>
    </source>
</reference>
<organism evidence="3 4">
    <name type="scientific">Caenorhabditis remanei</name>
    <name type="common">Caenorhabditis vulgaris</name>
    <dbReference type="NCBI Taxonomy" id="31234"/>
    <lineage>
        <taxon>Eukaryota</taxon>
        <taxon>Metazoa</taxon>
        <taxon>Ecdysozoa</taxon>
        <taxon>Nematoda</taxon>
        <taxon>Chromadorea</taxon>
        <taxon>Rhabditida</taxon>
        <taxon>Rhabditina</taxon>
        <taxon>Rhabditomorpha</taxon>
        <taxon>Rhabditoidea</taxon>
        <taxon>Rhabditidae</taxon>
        <taxon>Peloderinae</taxon>
        <taxon>Caenorhabditis</taxon>
    </lineage>
</organism>
<feature type="domain" description="7TM GPCR serpentine receptor class x (Srx)" evidence="2">
    <location>
        <begin position="13"/>
        <end position="286"/>
    </location>
</feature>
<evidence type="ECO:0000259" key="2">
    <source>
        <dbReference type="Pfam" id="PF10328"/>
    </source>
</evidence>
<proteinExistence type="predicted"/>
<dbReference type="PANTHER" id="PTHR23017">
    <property type="entry name" value="SERPENTINE RECEPTOR, CLASS X"/>
    <property type="match status" value="1"/>
</dbReference>
<dbReference type="Proteomes" id="UP000483820">
    <property type="component" value="Chromosome IV"/>
</dbReference>
<dbReference type="CTD" id="9810585"/>
<name>A0A6A5GS59_CAERE</name>
<protein>
    <recommendedName>
        <fullName evidence="2">7TM GPCR serpentine receptor class x (Srx) domain-containing protein</fullName>
    </recommendedName>
</protein>
<dbReference type="Gene3D" id="1.20.1070.10">
    <property type="entry name" value="Rhodopsin 7-helix transmembrane proteins"/>
    <property type="match status" value="1"/>
</dbReference>
<dbReference type="InterPro" id="IPR019430">
    <property type="entry name" value="7TM_GPCR_serpentine_rcpt_Srx"/>
</dbReference>
<sequence>MIADEKLAGLIVFPIALIGVFANWTVALLIRRLPSLKNSFGRLTASQSIGDAIHSTVFSFLFSPMCFFGIDFMKEYSSVIGHILLIAYDISTYSHLCISLNRFCSIVAPIQYDTIFSMSNTKKLIMFSWACLTQIKVMGRLAELDSLTYDWIFDDCKFYYIDDFWVFTFSTTPVCETIVWYADFLKYNSIVLSIVIIDIITVSKVRSFKVHLSSTSSQSHAKKRSAEMNFLKQACLQAFVFVCELITYFLITPRVDGSERWLRFFLSTVAWVCVHMLDGIITLSFNKEFTQTIFRGIKIKDLSGYSTRHPHTENTSNAGSKTKH</sequence>